<name>A0A6A4GPS6_9AGAR</name>
<evidence type="ECO:0000256" key="1">
    <source>
        <dbReference type="SAM" id="MobiDB-lite"/>
    </source>
</evidence>
<dbReference type="EMBL" id="ML769801">
    <property type="protein sequence ID" value="KAE9387436.1"/>
    <property type="molecule type" value="Genomic_DNA"/>
</dbReference>
<dbReference type="Proteomes" id="UP000799118">
    <property type="component" value="Unassembled WGS sequence"/>
</dbReference>
<evidence type="ECO:0000313" key="2">
    <source>
        <dbReference type="EMBL" id="KAE9387436.1"/>
    </source>
</evidence>
<dbReference type="Gene3D" id="1.10.510.10">
    <property type="entry name" value="Transferase(Phosphotransferase) domain 1"/>
    <property type="match status" value="1"/>
</dbReference>
<dbReference type="SUPFAM" id="SSF56112">
    <property type="entry name" value="Protein kinase-like (PK-like)"/>
    <property type="match status" value="1"/>
</dbReference>
<organism evidence="2 3">
    <name type="scientific">Gymnopus androsaceus JB14</name>
    <dbReference type="NCBI Taxonomy" id="1447944"/>
    <lineage>
        <taxon>Eukaryota</taxon>
        <taxon>Fungi</taxon>
        <taxon>Dikarya</taxon>
        <taxon>Basidiomycota</taxon>
        <taxon>Agaricomycotina</taxon>
        <taxon>Agaricomycetes</taxon>
        <taxon>Agaricomycetidae</taxon>
        <taxon>Agaricales</taxon>
        <taxon>Marasmiineae</taxon>
        <taxon>Omphalotaceae</taxon>
        <taxon>Gymnopus</taxon>
    </lineage>
</organism>
<dbReference type="AlphaFoldDB" id="A0A6A4GPS6"/>
<feature type="region of interest" description="Disordered" evidence="1">
    <location>
        <begin position="903"/>
        <end position="930"/>
    </location>
</feature>
<evidence type="ECO:0000313" key="3">
    <source>
        <dbReference type="Proteomes" id="UP000799118"/>
    </source>
</evidence>
<sequence>MPRTRRTLTKTCCTFTIKAFRISTSNVYTSPKIAIESTHAPTNHDVPRLPLVESSFVGWPTLQPYVHDCDVMLGVDRFRVFFQRHQYLPWNPVLKVHGDLVVMRVSKINAQNVVNPRPGDKRRVERIARRLASQAPSSADFLFGCGIWPTATISTRAHHYHNTALAERSRSKPSKVMDLLLCTYSEKIDAYHNGRSRPVWHSIGLTGLDTKRTLIASMDDIRKKQPAIPEGVLVAVLIIPQKHMPETVLKMRSDYQDFTGAATLAQIIGRGGACLVFDDQFTAYCESFEARGESDIVDEFLRRYLHENQLDPSYIDAIFKMGNATSFSEYSLVTAGISENIDGDLPRLFRPRKSKWRVRGIVRTGLKSPEMSFFEVYTKISFTPGLNPSEFCIISPPIQHSNTSTQGASTPATPAPPVYDYSAPFDPAVCAAEIHFLGHKLRPLKQSGLKLEQDISENIFADAICALRPSYSSQARTFWPTCLDDTRLHLIHPKSDGMLACRFELALIIEVDSHNLRKDWRRMLVQAAFYVRFINRTFKSDTCCLPIFWVSEEYRGQCFLVYEKDNQILYHCLQYPGPQYTQDEYPLLEAHARAHFHLRLLNAGDPRARQLSPSQQELLSNVWKKINDTSIVFKENNVGKWVAESEAGLPASKRRRTDGVVVSQANTSMVDLHLPSVEESESSFVSPALNADMSVEQSPRPGVYFINLKSGFRCVRKMIGGRLGRQELAVYKRLQEYCIAHFIPDWSTGQRSDGEYLELPYHIPLSEEMRKGGSYLESHALLLCAQLSEGVRGTKGYMAPEVQEGDQYWPFLADRYSCGVCMKKFLERGQYQENHRPSYLAFEIFAAKLRSWTPSKRPSLTDLPDAIGPSSTGPNGGRPSLTECSRDYWQQYRSKWRAHGLPPTRLVSVQKTGSKGGRPSLTERPQRDWF</sequence>
<dbReference type="InterPro" id="IPR011009">
    <property type="entry name" value="Kinase-like_dom_sf"/>
</dbReference>
<keyword evidence="3" id="KW-1185">Reference proteome</keyword>
<feature type="region of interest" description="Disordered" evidence="1">
    <location>
        <begin position="858"/>
        <end position="881"/>
    </location>
</feature>
<dbReference type="OrthoDB" id="2916406at2759"/>
<proteinExistence type="predicted"/>
<reference evidence="2" key="1">
    <citation type="journal article" date="2019" name="Environ. Microbiol.">
        <title>Fungal ecological strategies reflected in gene transcription - a case study of two litter decomposers.</title>
        <authorList>
            <person name="Barbi F."/>
            <person name="Kohler A."/>
            <person name="Barry K."/>
            <person name="Baskaran P."/>
            <person name="Daum C."/>
            <person name="Fauchery L."/>
            <person name="Ihrmark K."/>
            <person name="Kuo A."/>
            <person name="LaButti K."/>
            <person name="Lipzen A."/>
            <person name="Morin E."/>
            <person name="Grigoriev I.V."/>
            <person name="Henrissat B."/>
            <person name="Lindahl B."/>
            <person name="Martin F."/>
        </authorList>
    </citation>
    <scope>NUCLEOTIDE SEQUENCE</scope>
    <source>
        <strain evidence="2">JB14</strain>
    </source>
</reference>
<accession>A0A6A4GPS6</accession>
<protein>
    <submittedName>
        <fullName evidence="2">Uncharacterized protein</fullName>
    </submittedName>
</protein>
<gene>
    <name evidence="2" type="ORF">BT96DRAFT_948366</name>
</gene>